<keyword evidence="6 7" id="KW-0472">Membrane</keyword>
<evidence type="ECO:0000256" key="4">
    <source>
        <dbReference type="ARBA" id="ARBA00022692"/>
    </source>
</evidence>
<keyword evidence="5 7" id="KW-1133">Transmembrane helix</keyword>
<evidence type="ECO:0000256" key="6">
    <source>
        <dbReference type="ARBA" id="ARBA00023136"/>
    </source>
</evidence>
<name>A0AAE4MQU2_9ENTR</name>
<dbReference type="Pfam" id="PF07690">
    <property type="entry name" value="MFS_1"/>
    <property type="match status" value="1"/>
</dbReference>
<keyword evidence="2" id="KW-0813">Transport</keyword>
<feature type="transmembrane region" description="Helical" evidence="7">
    <location>
        <begin position="170"/>
        <end position="190"/>
    </location>
</feature>
<evidence type="ECO:0000256" key="2">
    <source>
        <dbReference type="ARBA" id="ARBA00022448"/>
    </source>
</evidence>
<reference evidence="9" key="1">
    <citation type="submission" date="2023-10" db="EMBL/GenBank/DDBJ databases">
        <title>Surveillance and assessment of the effects of hospital wastewater treatment on clearance of pathogenic bacterial and antimicrobial resistance genes.</title>
        <authorList>
            <person name="Wu Y."/>
        </authorList>
    </citation>
    <scope>NUCLEOTIDE SEQUENCE</scope>
    <source>
        <strain evidence="9">23-M-SY-8</strain>
    </source>
</reference>
<dbReference type="PANTHER" id="PTHR42718:SF46">
    <property type="entry name" value="BLR6921 PROTEIN"/>
    <property type="match status" value="1"/>
</dbReference>
<comment type="caution">
    <text evidence="9">The sequence shown here is derived from an EMBL/GenBank/DDBJ whole genome shotgun (WGS) entry which is preliminary data.</text>
</comment>
<dbReference type="InterPro" id="IPR020846">
    <property type="entry name" value="MFS_dom"/>
</dbReference>
<dbReference type="GO" id="GO:0005886">
    <property type="term" value="C:plasma membrane"/>
    <property type="evidence" value="ECO:0007669"/>
    <property type="project" value="UniProtKB-SubCell"/>
</dbReference>
<dbReference type="Proteomes" id="UP001187239">
    <property type="component" value="Unassembled WGS sequence"/>
</dbReference>
<dbReference type="Gene3D" id="1.20.1720.10">
    <property type="entry name" value="Multidrug resistance protein D"/>
    <property type="match status" value="1"/>
</dbReference>
<dbReference type="GO" id="GO:0022857">
    <property type="term" value="F:transmembrane transporter activity"/>
    <property type="evidence" value="ECO:0007669"/>
    <property type="project" value="InterPro"/>
</dbReference>
<feature type="transmembrane region" description="Helical" evidence="7">
    <location>
        <begin position="12"/>
        <end position="38"/>
    </location>
</feature>
<evidence type="ECO:0000256" key="7">
    <source>
        <dbReference type="SAM" id="Phobius"/>
    </source>
</evidence>
<organism evidence="9 10">
    <name type="scientific">Klebsiella quasipneumoniae subsp. similipneumoniae</name>
    <dbReference type="NCBI Taxonomy" id="1463164"/>
    <lineage>
        <taxon>Bacteria</taxon>
        <taxon>Pseudomonadati</taxon>
        <taxon>Pseudomonadota</taxon>
        <taxon>Gammaproteobacteria</taxon>
        <taxon>Enterobacterales</taxon>
        <taxon>Enterobacteriaceae</taxon>
        <taxon>Klebsiella/Raoultella group</taxon>
        <taxon>Klebsiella</taxon>
        <taxon>Klebsiella pneumoniae complex</taxon>
    </lineage>
</organism>
<feature type="transmembrane region" description="Helical" evidence="7">
    <location>
        <begin position="397"/>
        <end position="423"/>
    </location>
</feature>
<dbReference type="PROSITE" id="PS50850">
    <property type="entry name" value="MFS"/>
    <property type="match status" value="1"/>
</dbReference>
<gene>
    <name evidence="9" type="ORF">RZO73_15570</name>
</gene>
<dbReference type="InterPro" id="IPR011701">
    <property type="entry name" value="MFS"/>
</dbReference>
<proteinExistence type="predicted"/>
<feature type="transmembrane region" description="Helical" evidence="7">
    <location>
        <begin position="202"/>
        <end position="222"/>
    </location>
</feature>
<keyword evidence="3" id="KW-1003">Cell membrane</keyword>
<accession>A0AAE4MQU2</accession>
<dbReference type="AlphaFoldDB" id="A0AAE4MQU2"/>
<evidence type="ECO:0000256" key="1">
    <source>
        <dbReference type="ARBA" id="ARBA00004651"/>
    </source>
</evidence>
<feature type="transmembrane region" description="Helical" evidence="7">
    <location>
        <begin position="306"/>
        <end position="322"/>
    </location>
</feature>
<feature type="transmembrane region" description="Helical" evidence="7">
    <location>
        <begin position="358"/>
        <end position="376"/>
    </location>
</feature>
<dbReference type="InterPro" id="IPR036259">
    <property type="entry name" value="MFS_trans_sf"/>
</dbReference>
<feature type="transmembrane region" description="Helical" evidence="7">
    <location>
        <begin position="142"/>
        <end position="164"/>
    </location>
</feature>
<evidence type="ECO:0000256" key="5">
    <source>
        <dbReference type="ARBA" id="ARBA00022989"/>
    </source>
</evidence>
<evidence type="ECO:0000313" key="10">
    <source>
        <dbReference type="Proteomes" id="UP001187239"/>
    </source>
</evidence>
<keyword evidence="4 7" id="KW-0812">Transmembrane</keyword>
<feature type="transmembrane region" description="Helical" evidence="7">
    <location>
        <begin position="50"/>
        <end position="68"/>
    </location>
</feature>
<dbReference type="CDD" id="cd17321">
    <property type="entry name" value="MFS_MMR_MDR_like"/>
    <property type="match status" value="1"/>
</dbReference>
<feature type="transmembrane region" description="Helical" evidence="7">
    <location>
        <begin position="334"/>
        <end position="352"/>
    </location>
</feature>
<dbReference type="PANTHER" id="PTHR42718">
    <property type="entry name" value="MAJOR FACILITATOR SUPERFAMILY MULTIDRUG TRANSPORTER MFSC"/>
    <property type="match status" value="1"/>
</dbReference>
<dbReference type="PRINTS" id="PR01036">
    <property type="entry name" value="TCRTETB"/>
</dbReference>
<feature type="transmembrane region" description="Helical" evidence="7">
    <location>
        <begin position="269"/>
        <end position="294"/>
    </location>
</feature>
<evidence type="ECO:0000313" key="9">
    <source>
        <dbReference type="EMBL" id="MDV0611938.1"/>
    </source>
</evidence>
<feature type="transmembrane region" description="Helical" evidence="7">
    <location>
        <begin position="228"/>
        <end position="249"/>
    </location>
</feature>
<feature type="domain" description="Major facilitator superfamily (MFS) profile" evidence="8">
    <location>
        <begin position="14"/>
        <end position="453"/>
    </location>
</feature>
<feature type="transmembrane region" description="Helical" evidence="7">
    <location>
        <begin position="80"/>
        <end position="106"/>
    </location>
</feature>
<dbReference type="SUPFAM" id="SSF103473">
    <property type="entry name" value="MFS general substrate transporter"/>
    <property type="match status" value="1"/>
</dbReference>
<protein>
    <submittedName>
        <fullName evidence="9">MFS transporter</fullName>
    </submittedName>
</protein>
<evidence type="ECO:0000259" key="8">
    <source>
        <dbReference type="PROSITE" id="PS50850"/>
    </source>
</evidence>
<feature type="transmembrane region" description="Helical" evidence="7">
    <location>
        <begin position="429"/>
        <end position="451"/>
    </location>
</feature>
<comment type="subcellular location">
    <subcellularLocation>
        <location evidence="1">Cell membrane</location>
        <topology evidence="1">Multi-pass membrane protein</topology>
    </subcellularLocation>
</comment>
<sequence>MQKNAEVTYKWRLSLVAISIVICMATIDTAIVNTALPVISRELGSNPSSAVWIINAYQMIMISMLLPLASLGEVIGYRRVYITGLSVFLVSSLMCGLSNSLFFLILSRSLQGFGAAAIMSVNTALIKFIYPPNKLGQGLGFNALIVAVSFTIAPLISAAILSIARWEWLFFINIPVGCMALILSAIYLPKEQHNDHLPVTKFDWFAAMLCFLLFLFFILGFGELTHQGYWPVVLLEWSVTLVFSILLAYKQSTHPSPILAIDLLQSANLLLSSLTSICAFTVQGLAFVSLPFLFLTVLHKNQIETGLLITPWSAMVAVMAPIAGRLSDRYKSEILSGAGLLILMGGMVSLAMVSDSSFMFGTGVKMAICGIGFGLFQSPNLRAIMGSVPAARSGSASGIVAISRLLGQTFGAGLVALCLSIFPGKNITIVLWIGGGVAMGGFIICTLRWVLSLNHEAIK</sequence>
<dbReference type="RefSeq" id="WP_049003963.1">
    <property type="nucleotide sequence ID" value="NZ_JALGYH010000002.1"/>
</dbReference>
<dbReference type="Gene3D" id="1.20.1250.20">
    <property type="entry name" value="MFS general substrate transporter like domains"/>
    <property type="match status" value="1"/>
</dbReference>
<evidence type="ECO:0000256" key="3">
    <source>
        <dbReference type="ARBA" id="ARBA00022475"/>
    </source>
</evidence>
<dbReference type="EMBL" id="JAWHXQ010000008">
    <property type="protein sequence ID" value="MDV0611938.1"/>
    <property type="molecule type" value="Genomic_DNA"/>
</dbReference>